<feature type="region of interest" description="Disordered" evidence="1">
    <location>
        <begin position="1"/>
        <end position="20"/>
    </location>
</feature>
<dbReference type="PANTHER" id="PTHR12357:SF89">
    <property type="entry name" value="YTH DOMAIN-CONTAINING FAMILY PROTEIN"/>
    <property type="match status" value="1"/>
</dbReference>
<feature type="compositionally biased region" description="Low complexity" evidence="1">
    <location>
        <begin position="477"/>
        <end position="492"/>
    </location>
</feature>
<proteinExistence type="predicted"/>
<protein>
    <recommendedName>
        <fullName evidence="2">YTH domain-containing protein</fullName>
    </recommendedName>
</protein>
<feature type="region of interest" description="Disordered" evidence="1">
    <location>
        <begin position="363"/>
        <end position="541"/>
    </location>
</feature>
<feature type="compositionally biased region" description="Polar residues" evidence="1">
    <location>
        <begin position="527"/>
        <end position="541"/>
    </location>
</feature>
<dbReference type="Pfam" id="PF04146">
    <property type="entry name" value="YTH"/>
    <property type="match status" value="1"/>
</dbReference>
<reference evidence="3 4" key="1">
    <citation type="submission" date="2020-01" db="EMBL/GenBank/DDBJ databases">
        <authorList>
            <person name="Gupta K D."/>
        </authorList>
    </citation>
    <scope>NUCLEOTIDE SEQUENCE [LARGE SCALE GENOMIC DNA]</scope>
</reference>
<feature type="compositionally biased region" description="Polar residues" evidence="1">
    <location>
        <begin position="314"/>
        <end position="329"/>
    </location>
</feature>
<evidence type="ECO:0000313" key="4">
    <source>
        <dbReference type="Proteomes" id="UP000467700"/>
    </source>
</evidence>
<dbReference type="GO" id="GO:0003729">
    <property type="term" value="F:mRNA binding"/>
    <property type="evidence" value="ECO:0007669"/>
    <property type="project" value="TreeGrafter"/>
</dbReference>
<feature type="compositionally biased region" description="Low complexity" evidence="1">
    <location>
        <begin position="806"/>
        <end position="818"/>
    </location>
</feature>
<accession>A0A8S0VV68</accession>
<dbReference type="InterPro" id="IPR007275">
    <property type="entry name" value="YTH_domain"/>
</dbReference>
<feature type="compositionally biased region" description="Gly residues" evidence="1">
    <location>
        <begin position="399"/>
        <end position="414"/>
    </location>
</feature>
<dbReference type="InterPro" id="IPR045168">
    <property type="entry name" value="YTH_prot"/>
</dbReference>
<dbReference type="PANTHER" id="PTHR12357">
    <property type="entry name" value="YTH YT521-B HOMOLOGY DOMAIN-CONTAINING"/>
    <property type="match status" value="1"/>
</dbReference>
<evidence type="ECO:0000256" key="1">
    <source>
        <dbReference type="SAM" id="MobiDB-lite"/>
    </source>
</evidence>
<comment type="caution">
    <text evidence="3">The sequence shown here is derived from an EMBL/GenBank/DDBJ whole genome shotgun (WGS) entry which is preliminary data.</text>
</comment>
<dbReference type="GO" id="GO:0005737">
    <property type="term" value="C:cytoplasm"/>
    <property type="evidence" value="ECO:0007669"/>
    <property type="project" value="TreeGrafter"/>
</dbReference>
<feature type="domain" description="YTH" evidence="2">
    <location>
        <begin position="574"/>
        <end position="709"/>
    </location>
</feature>
<sequence>MANEVRHAGEGMGGGAGEGVRWGTADLDLIVRNYGYGGLTITQTSDQSSHFSSPTMSASPNHPLPPVPSDSPTATVRRHHTISAHSRSARTAAKDVISEEVHDQQQAIWNDDEVVDQDWVGGVGAVGEKTSLHRQSSLPTRYHRGFQNQAAKSGNAAPKTVNSLAAIAGNEGDEEPWKFGSYNVEDDEHSPSDHHPQHQQVLDAQGQLQSSNSPLSPHFAGNPPTVPSPPPAASGVRRHVSLTYGAAVGGQRKMNTGLKRSGTLQAPMPTHSQNSTPPDTSEQAEEEEQYAYEAEDTSNYEDEYYARQQQQQQYSGGSIGRSSPWSSGNEWRPGYTGGGNGNVGTVDDVQRALSALELASNQNTIPAGGYGVYQPTGQGPPPRFNSTNQPVPQNQAAGPRGGNGNGGNNNGAGNGNRQMGADFDGRKTPLSQPRGYGQAQQYAQQQQGWDQQKDQGLRGRASNPNLQYGYQQGGASGHMKSASGSGASAGAAGASGGIPSVPPIPQQYLQQQGQGNQGGRPGLGVATNFSNAGPSVPSGQTPVQPFITTPIDVPTLIATKGYNPATFDTRPQFARYFVIKSYTEDDVHKSLKYEIWSSTDPGNKRLDKAFKDTAGRGPIYLFFSVNASGHFCGMAEMLTPVDYTRSSTVWASDKWKGVFKVRWIFVRDIPNMNLRHIKLNNTQERKPVTNSRDTQELLPDAGQEMLRIFHTHPARTSLLQDFAFYELQAMQKMQATGGAASPPQPMLHSPQLQPSGIPASSSYNYNMQPMVQMNMGLGTGQYNNGQQGLQAMHQSVMRHPSPGPAVQGQQGNQNQQVGNQGGFGGF</sequence>
<organism evidence="3 4">
    <name type="scientific">Cyclocybe aegerita</name>
    <name type="common">Black poplar mushroom</name>
    <name type="synonym">Agrocybe aegerita</name>
    <dbReference type="NCBI Taxonomy" id="1973307"/>
    <lineage>
        <taxon>Eukaryota</taxon>
        <taxon>Fungi</taxon>
        <taxon>Dikarya</taxon>
        <taxon>Basidiomycota</taxon>
        <taxon>Agaricomycotina</taxon>
        <taxon>Agaricomycetes</taxon>
        <taxon>Agaricomycetidae</taxon>
        <taxon>Agaricales</taxon>
        <taxon>Agaricineae</taxon>
        <taxon>Bolbitiaceae</taxon>
        <taxon>Cyclocybe</taxon>
    </lineage>
</organism>
<evidence type="ECO:0000259" key="2">
    <source>
        <dbReference type="PROSITE" id="PS50882"/>
    </source>
</evidence>
<keyword evidence="4" id="KW-1185">Reference proteome</keyword>
<feature type="compositionally biased region" description="Acidic residues" evidence="1">
    <location>
        <begin position="282"/>
        <end position="295"/>
    </location>
</feature>
<dbReference type="Gene3D" id="3.10.590.10">
    <property type="entry name" value="ph1033 like domains"/>
    <property type="match status" value="1"/>
</dbReference>
<dbReference type="CDD" id="cd21134">
    <property type="entry name" value="YTH"/>
    <property type="match status" value="1"/>
</dbReference>
<evidence type="ECO:0000313" key="3">
    <source>
        <dbReference type="EMBL" id="CAA7271510.1"/>
    </source>
</evidence>
<dbReference type="PROSITE" id="PS50882">
    <property type="entry name" value="YTH"/>
    <property type="match status" value="1"/>
</dbReference>
<feature type="region of interest" description="Disordered" evidence="1">
    <location>
        <begin position="45"/>
        <end position="74"/>
    </location>
</feature>
<feature type="region of interest" description="Disordered" evidence="1">
    <location>
        <begin position="168"/>
        <end position="295"/>
    </location>
</feature>
<feature type="compositionally biased region" description="Polar residues" evidence="1">
    <location>
        <begin position="45"/>
        <end position="60"/>
    </location>
</feature>
<dbReference type="AlphaFoldDB" id="A0A8S0VV68"/>
<gene>
    <name evidence="3" type="ORF">AAE3_LOCUS13923</name>
</gene>
<dbReference type="EMBL" id="CACVBS010000112">
    <property type="protein sequence ID" value="CAA7271510.1"/>
    <property type="molecule type" value="Genomic_DNA"/>
</dbReference>
<feature type="compositionally biased region" description="Gly residues" evidence="1">
    <location>
        <begin position="10"/>
        <end position="20"/>
    </location>
</feature>
<feature type="compositionally biased region" description="Polar residues" evidence="1">
    <location>
        <begin position="270"/>
        <end position="281"/>
    </location>
</feature>
<dbReference type="Proteomes" id="UP000467700">
    <property type="component" value="Unassembled WGS sequence"/>
</dbReference>
<feature type="region of interest" description="Disordered" evidence="1">
    <location>
        <begin position="307"/>
        <end position="343"/>
    </location>
</feature>
<feature type="compositionally biased region" description="Low complexity" evidence="1">
    <location>
        <begin position="435"/>
        <end position="450"/>
    </location>
</feature>
<name>A0A8S0VV68_CYCAE</name>
<feature type="region of interest" description="Disordered" evidence="1">
    <location>
        <begin position="798"/>
        <end position="826"/>
    </location>
</feature>
<dbReference type="OrthoDB" id="306690at2759"/>
<dbReference type="GO" id="GO:1990247">
    <property type="term" value="F:N6-methyladenosine-containing RNA reader activity"/>
    <property type="evidence" value="ECO:0007669"/>
    <property type="project" value="TreeGrafter"/>
</dbReference>
<feature type="compositionally biased region" description="Polar residues" evidence="1">
    <location>
        <begin position="206"/>
        <end position="215"/>
    </location>
</feature>
<dbReference type="GO" id="GO:0061157">
    <property type="term" value="P:mRNA destabilization"/>
    <property type="evidence" value="ECO:0007669"/>
    <property type="project" value="TreeGrafter"/>
</dbReference>